<dbReference type="RefSeq" id="WP_011895353.1">
    <property type="nucleotide sequence ID" value="NZ_JACKST010000108.1"/>
</dbReference>
<feature type="domain" description="CDGP" evidence="2">
    <location>
        <begin position="44"/>
        <end position="77"/>
    </location>
</feature>
<keyword evidence="1" id="KW-0732">Signal</keyword>
<accession>A0A378SJB6</accession>
<evidence type="ECO:0000313" key="3">
    <source>
        <dbReference type="EMBL" id="STZ42455.1"/>
    </source>
</evidence>
<sequence>MKNTKLLLGIGAAAVLPAAGLVGAGSAAAQPCTGPSTVIAGHGGGRCDSPPAPDGSFTRCDTVYVFGLGGTNCYQVPAGTPPV</sequence>
<dbReference type="OMA" id="NCYRVYP"/>
<organism evidence="3 4">
    <name type="scientific">Mycolicibacterium gilvum</name>
    <dbReference type="NCBI Taxonomy" id="1804"/>
    <lineage>
        <taxon>Bacteria</taxon>
        <taxon>Bacillati</taxon>
        <taxon>Actinomycetota</taxon>
        <taxon>Actinomycetes</taxon>
        <taxon>Mycobacteriales</taxon>
        <taxon>Mycobacteriaceae</taxon>
        <taxon>Mycolicibacterium</taxon>
    </lineage>
</organism>
<gene>
    <name evidence="3" type="ORF">NCTC10742_01667</name>
</gene>
<feature type="chain" id="PRO_5016846501" description="CDGP domain-containing protein" evidence="1">
    <location>
        <begin position="30"/>
        <end position="83"/>
    </location>
</feature>
<proteinExistence type="predicted"/>
<name>A0A378SJB6_9MYCO</name>
<feature type="signal peptide" evidence="1">
    <location>
        <begin position="1"/>
        <end position="29"/>
    </location>
</feature>
<evidence type="ECO:0000256" key="1">
    <source>
        <dbReference type="SAM" id="SignalP"/>
    </source>
</evidence>
<dbReference type="EMBL" id="UGQM01000001">
    <property type="protein sequence ID" value="STZ42455.1"/>
    <property type="molecule type" value="Genomic_DNA"/>
</dbReference>
<dbReference type="InterPro" id="IPR056271">
    <property type="entry name" value="CDGP_dom"/>
</dbReference>
<protein>
    <recommendedName>
        <fullName evidence="2">CDGP domain-containing protein</fullName>
    </recommendedName>
</protein>
<evidence type="ECO:0000313" key="4">
    <source>
        <dbReference type="Proteomes" id="UP000254291"/>
    </source>
</evidence>
<dbReference type="AlphaFoldDB" id="A0A378SJB6"/>
<dbReference type="Proteomes" id="UP000254291">
    <property type="component" value="Unassembled WGS sequence"/>
</dbReference>
<evidence type="ECO:0000259" key="2">
    <source>
        <dbReference type="Pfam" id="PF24238"/>
    </source>
</evidence>
<reference evidence="3 4" key="1">
    <citation type="submission" date="2018-06" db="EMBL/GenBank/DDBJ databases">
        <authorList>
            <consortium name="Pathogen Informatics"/>
            <person name="Doyle S."/>
        </authorList>
    </citation>
    <scope>NUCLEOTIDE SEQUENCE [LARGE SCALE GENOMIC DNA]</scope>
    <source>
        <strain evidence="3 4">NCTC10742</strain>
    </source>
</reference>
<dbReference type="Pfam" id="PF24238">
    <property type="entry name" value="CDGP"/>
    <property type="match status" value="1"/>
</dbReference>